<reference evidence="2 3" key="2">
    <citation type="submission" date="2024-08" db="EMBL/GenBank/DDBJ databases">
        <title>Phylogenomic analyses of a clade within the roseobacter group suggest taxonomic reassignments of species of the genera Aestuariivita, Citreicella, Loktanella, Nautella, Pelagibaca, Ruegeria, Thalassobius, Thiobacimonas and Tropicibacter, and the proposal o.</title>
        <authorList>
            <person name="Jeon C.O."/>
        </authorList>
    </citation>
    <scope>NUCLEOTIDE SEQUENCE [LARGE SCALE GENOMIC DNA]</scope>
    <source>
        <strain evidence="2 3">SS1-5</strain>
    </source>
</reference>
<feature type="transmembrane region" description="Helical" evidence="1">
    <location>
        <begin position="21"/>
        <end position="46"/>
    </location>
</feature>
<proteinExistence type="predicted"/>
<reference evidence="3" key="1">
    <citation type="submission" date="2024-04" db="EMBL/GenBank/DDBJ databases">
        <title>Phylogenomic analyses of a clade within the roseobacter group suggest taxonomic reassignments of species of the genera Aestuariivita, Citreicella, Loktanella, Nautella, Pelagibaca, Ruegeria, Thalassobius, Thiobacimonas and Tropicibacter, and the proposal o.</title>
        <authorList>
            <person name="Jeon C.O."/>
        </authorList>
    </citation>
    <scope>NUCLEOTIDE SEQUENCE [LARGE SCALE GENOMIC DNA]</scope>
    <source>
        <strain evidence="3">SS1-5</strain>
    </source>
</reference>
<dbReference type="EMBL" id="CP151767">
    <property type="protein sequence ID" value="WZU65908.1"/>
    <property type="molecule type" value="Genomic_DNA"/>
</dbReference>
<dbReference type="AlphaFoldDB" id="A0AAN0M789"/>
<evidence type="ECO:0000313" key="3">
    <source>
        <dbReference type="Proteomes" id="UP001470809"/>
    </source>
</evidence>
<keyword evidence="1" id="KW-0812">Transmembrane</keyword>
<keyword evidence="1" id="KW-1133">Transmembrane helix</keyword>
<dbReference type="RefSeq" id="WP_342075239.1">
    <property type="nucleotide sequence ID" value="NZ_CP151767.2"/>
</dbReference>
<dbReference type="KEGG" id="yrh:AABB31_12465"/>
<accession>A0AAN0M789</accession>
<gene>
    <name evidence="2" type="ORF">AABB31_12465</name>
</gene>
<dbReference type="Proteomes" id="UP001470809">
    <property type="component" value="Chromosome"/>
</dbReference>
<keyword evidence="3" id="KW-1185">Reference proteome</keyword>
<keyword evidence="1" id="KW-0472">Membrane</keyword>
<evidence type="ECO:0000256" key="1">
    <source>
        <dbReference type="SAM" id="Phobius"/>
    </source>
</evidence>
<protein>
    <submittedName>
        <fullName evidence="2">Uncharacterized protein</fullName>
    </submittedName>
</protein>
<sequence>MTHEVAPSGQIRVMMTAGFRAVTTMAFFIPFACAIVGQFLTLWIWIAITGAHICDPAWGSGSAALRR</sequence>
<evidence type="ECO:0000313" key="2">
    <source>
        <dbReference type="EMBL" id="WZU65908.1"/>
    </source>
</evidence>
<name>A0AAN0M789_9RHOB</name>
<organism evidence="2 3">
    <name type="scientific">Yoonia rhodophyticola</name>
    <dbReference type="NCBI Taxonomy" id="3137370"/>
    <lineage>
        <taxon>Bacteria</taxon>
        <taxon>Pseudomonadati</taxon>
        <taxon>Pseudomonadota</taxon>
        <taxon>Alphaproteobacteria</taxon>
        <taxon>Rhodobacterales</taxon>
        <taxon>Paracoccaceae</taxon>
        <taxon>Yoonia</taxon>
    </lineage>
</organism>